<name>A0A2P5E120_PARAD</name>
<dbReference type="Proteomes" id="UP000237105">
    <property type="component" value="Unassembled WGS sequence"/>
</dbReference>
<keyword evidence="2" id="KW-1185">Reference proteome</keyword>
<protein>
    <submittedName>
        <fullName evidence="1">Uncharacterized protein</fullName>
    </submittedName>
</protein>
<accession>A0A2P5E120</accession>
<sequence>MVVLDINSYKVFFRRNSKKELKRFKKELK</sequence>
<dbReference type="AlphaFoldDB" id="A0A2P5E120"/>
<gene>
    <name evidence="1" type="ORF">PanWU01x14_013420</name>
</gene>
<organism evidence="1 2">
    <name type="scientific">Parasponia andersonii</name>
    <name type="common">Sponia andersonii</name>
    <dbReference type="NCBI Taxonomy" id="3476"/>
    <lineage>
        <taxon>Eukaryota</taxon>
        <taxon>Viridiplantae</taxon>
        <taxon>Streptophyta</taxon>
        <taxon>Embryophyta</taxon>
        <taxon>Tracheophyta</taxon>
        <taxon>Spermatophyta</taxon>
        <taxon>Magnoliopsida</taxon>
        <taxon>eudicotyledons</taxon>
        <taxon>Gunneridae</taxon>
        <taxon>Pentapetalae</taxon>
        <taxon>rosids</taxon>
        <taxon>fabids</taxon>
        <taxon>Rosales</taxon>
        <taxon>Cannabaceae</taxon>
        <taxon>Parasponia</taxon>
    </lineage>
</organism>
<comment type="caution">
    <text evidence="1">The sequence shown here is derived from an EMBL/GenBank/DDBJ whole genome shotgun (WGS) entry which is preliminary data.</text>
</comment>
<proteinExistence type="predicted"/>
<dbReference type="EMBL" id="JXTB01000005">
    <property type="protein sequence ID" value="PON79226.1"/>
    <property type="molecule type" value="Genomic_DNA"/>
</dbReference>
<evidence type="ECO:0000313" key="2">
    <source>
        <dbReference type="Proteomes" id="UP000237105"/>
    </source>
</evidence>
<reference evidence="2" key="1">
    <citation type="submission" date="2016-06" db="EMBL/GenBank/DDBJ databases">
        <title>Parallel loss of symbiosis genes in relatives of nitrogen-fixing non-legume Parasponia.</title>
        <authorList>
            <person name="Van Velzen R."/>
            <person name="Holmer R."/>
            <person name="Bu F."/>
            <person name="Rutten L."/>
            <person name="Van Zeijl A."/>
            <person name="Liu W."/>
            <person name="Santuari L."/>
            <person name="Cao Q."/>
            <person name="Sharma T."/>
            <person name="Shen D."/>
            <person name="Roswanjaya Y."/>
            <person name="Wardhani T."/>
            <person name="Kalhor M.S."/>
            <person name="Jansen J."/>
            <person name="Van den Hoogen J."/>
            <person name="Gungor B."/>
            <person name="Hartog M."/>
            <person name="Hontelez J."/>
            <person name="Verver J."/>
            <person name="Yang W.-C."/>
            <person name="Schijlen E."/>
            <person name="Repin R."/>
            <person name="Schilthuizen M."/>
            <person name="Schranz E."/>
            <person name="Heidstra R."/>
            <person name="Miyata K."/>
            <person name="Fedorova E."/>
            <person name="Kohlen W."/>
            <person name="Bisseling T."/>
            <person name="Smit S."/>
            <person name="Geurts R."/>
        </authorList>
    </citation>
    <scope>NUCLEOTIDE SEQUENCE [LARGE SCALE GENOMIC DNA]</scope>
    <source>
        <strain evidence="2">cv. WU1-14</strain>
    </source>
</reference>
<evidence type="ECO:0000313" key="1">
    <source>
        <dbReference type="EMBL" id="PON79226.1"/>
    </source>
</evidence>